<gene>
    <name evidence="7" type="ORF">VITISV_041395</name>
</gene>
<accession>A5BVX0</accession>
<dbReference type="SUPFAM" id="SSF53098">
    <property type="entry name" value="Ribonuclease H-like"/>
    <property type="match status" value="2"/>
</dbReference>
<evidence type="ECO:0000259" key="5">
    <source>
        <dbReference type="Pfam" id="PF17919"/>
    </source>
</evidence>
<keyword evidence="1" id="KW-0511">Multifunctional enzyme</keyword>
<dbReference type="GO" id="GO:0004523">
    <property type="term" value="F:RNA-DNA hybrid ribonuclease activity"/>
    <property type="evidence" value="ECO:0007669"/>
    <property type="project" value="InterPro"/>
</dbReference>
<name>A5BVX0_VITVI</name>
<dbReference type="Pfam" id="PF17921">
    <property type="entry name" value="Integrase_H2C2"/>
    <property type="match status" value="1"/>
</dbReference>
<dbReference type="Pfam" id="PF17919">
    <property type="entry name" value="RT_RNaseH_2"/>
    <property type="match status" value="1"/>
</dbReference>
<dbReference type="InterPro" id="IPR000477">
    <property type="entry name" value="RT_dom"/>
</dbReference>
<evidence type="ECO:0000259" key="6">
    <source>
        <dbReference type="Pfam" id="PF17921"/>
    </source>
</evidence>
<dbReference type="PANTHER" id="PTHR37984:SF5">
    <property type="entry name" value="PROTEIN NYNRIN-LIKE"/>
    <property type="match status" value="1"/>
</dbReference>
<dbReference type="Pfam" id="PF00078">
    <property type="entry name" value="RVT_1"/>
    <property type="match status" value="1"/>
</dbReference>
<evidence type="ECO:0000259" key="3">
    <source>
        <dbReference type="Pfam" id="PF00665"/>
    </source>
</evidence>
<dbReference type="Gene3D" id="1.10.340.70">
    <property type="match status" value="1"/>
</dbReference>
<dbReference type="InterPro" id="IPR012337">
    <property type="entry name" value="RNaseH-like_sf"/>
</dbReference>
<evidence type="ECO:0000259" key="2">
    <source>
        <dbReference type="Pfam" id="PF00078"/>
    </source>
</evidence>
<dbReference type="Pfam" id="PF13456">
    <property type="entry name" value="RVT_3"/>
    <property type="match status" value="1"/>
</dbReference>
<dbReference type="InterPro" id="IPR002156">
    <property type="entry name" value="RNaseH_domain"/>
</dbReference>
<dbReference type="Gene3D" id="3.30.420.10">
    <property type="entry name" value="Ribonuclease H-like superfamily/Ribonuclease H"/>
    <property type="match status" value="2"/>
</dbReference>
<dbReference type="GO" id="GO:0003676">
    <property type="term" value="F:nucleic acid binding"/>
    <property type="evidence" value="ECO:0007669"/>
    <property type="project" value="InterPro"/>
</dbReference>
<dbReference type="SUPFAM" id="SSF56672">
    <property type="entry name" value="DNA/RNA polymerases"/>
    <property type="match status" value="1"/>
</dbReference>
<dbReference type="GO" id="GO:0015074">
    <property type="term" value="P:DNA integration"/>
    <property type="evidence" value="ECO:0007669"/>
    <property type="project" value="InterPro"/>
</dbReference>
<dbReference type="Pfam" id="PF00665">
    <property type="entry name" value="rve"/>
    <property type="match status" value="1"/>
</dbReference>
<evidence type="ECO:0000259" key="4">
    <source>
        <dbReference type="Pfam" id="PF13456"/>
    </source>
</evidence>
<feature type="domain" description="Reverse transcriptase" evidence="2">
    <location>
        <begin position="81"/>
        <end position="198"/>
    </location>
</feature>
<feature type="domain" description="Reverse transcriptase/retrotransposon-derived protein RNase H-like" evidence="5">
    <location>
        <begin position="258"/>
        <end position="357"/>
    </location>
</feature>
<evidence type="ECO:0000256" key="1">
    <source>
        <dbReference type="ARBA" id="ARBA00023268"/>
    </source>
</evidence>
<dbReference type="InterPro" id="IPR041577">
    <property type="entry name" value="RT_RNaseH_2"/>
</dbReference>
<dbReference type="Gene3D" id="3.10.10.10">
    <property type="entry name" value="HIV Type 1 Reverse Transcriptase, subunit A, domain 1"/>
    <property type="match status" value="1"/>
</dbReference>
<dbReference type="InterPro" id="IPR043128">
    <property type="entry name" value="Rev_trsase/Diguanyl_cyclase"/>
</dbReference>
<feature type="domain" description="Integrase catalytic" evidence="3">
    <location>
        <begin position="675"/>
        <end position="771"/>
    </location>
</feature>
<sequence length="942" mass="107922">MKGIHPSITSHKLNVFSTARPVRQKIKRFHPDRQKVIRNEIDKLLEAGFIREVDYPDWLENVVVVPKKEGKWRVCVDYTNLNNACPKDRMLSFLDAFSEYHQIPMSPADEEKTAFITPYDLYCYKVMPFGLKNAGATYQRLMTKIFKPLIGHTVEVYIDDIVVKSKTREEHVLHLQEVFHLLRKYDMKLNPSKCAFGVRIEVSPDQVKVVMETPPPRSKKELQRLTGKLVALGRFIARFTDELRPFFLTIRKAGANGWTDNCQNAFEKIKHCLMQPPILSSLIPKEKLYMYLAISEWAISAVLFRCPSPKEQRPIYYVSRALADVETRYSKMELTALALRSAAQKLRPYFQAHPVVVLTDQPLRNILHKPNLTGRMLQWDIELSEFGIEIQPRLSMKGQVMADFESNEKEWWTCELMEPHDHQGPESGFCYSPQLGNTWKYEAILSGLDLALALSVSKLRVYGDSQLVVRQVQKEYEAKDARMARYLTKVRDTLQRFTEWTIEKIRRTENGCADTLAGIATSLPIKEAILLPVHVQTNPSIVETSTCNTIEANQADGQEWTNGITEYLRTGTLPEDPKQAHKVGCKLPRSFTRPYLRCLSHSEAQYVLAELHEGICGNHSGGRSLAHRAHSQGYYWPTMKKDEVAYVKKCDKCQRYAPIPHMPSETLKPISGPWPFAQWGMDIVGPLPAAPAQKKFLLIATYYFSKWVEAKAYASIKDKDVTKFVWKNIVCRFGIPHTIIADNGPQFDSIAFRNFCSELNIRNSYSTPRYPQSNGQAEATNKTLITALKKRFEQVKGKWVEKLPGVLWAYRTTPGRPTGNTPFALAYEMDAVIPTEIRLPTIRTEAAKQDDASAELRRNLDWADEVRESAAIRMADHQQRASAHYNRKVRPRSVKNGKFQANWEGPYIVSKSSQSGAYHLQKLDGTPLLRPWNVSNLKQYYQ</sequence>
<evidence type="ECO:0000313" key="7">
    <source>
        <dbReference type="EMBL" id="CAN68362.1"/>
    </source>
</evidence>
<dbReference type="InterPro" id="IPR043502">
    <property type="entry name" value="DNA/RNA_pol_sf"/>
</dbReference>
<dbReference type="CDD" id="cd01647">
    <property type="entry name" value="RT_LTR"/>
    <property type="match status" value="1"/>
</dbReference>
<dbReference type="EMBL" id="AM473107">
    <property type="protein sequence ID" value="CAN68362.1"/>
    <property type="molecule type" value="Genomic_DNA"/>
</dbReference>
<protein>
    <submittedName>
        <fullName evidence="7">Uncharacterized protein</fullName>
    </submittedName>
</protein>
<dbReference type="CDD" id="cd09279">
    <property type="entry name" value="RNase_HI_like"/>
    <property type="match status" value="1"/>
</dbReference>
<feature type="domain" description="Integrase zinc-binding" evidence="6">
    <location>
        <begin position="601"/>
        <end position="657"/>
    </location>
</feature>
<reference evidence="7" key="1">
    <citation type="journal article" date="2007" name="PLoS ONE">
        <title>The first genome sequence of an elite grapevine cultivar (Pinot noir Vitis vinifera L.): coping with a highly heterozygous genome.</title>
        <authorList>
            <person name="Velasco R."/>
            <person name="Zharkikh A."/>
            <person name="Troggio M."/>
            <person name="Cartwright D.A."/>
            <person name="Cestaro A."/>
            <person name="Pruss D."/>
            <person name="Pindo M."/>
            <person name="FitzGerald L.M."/>
            <person name="Vezzulli S."/>
            <person name="Reid J."/>
            <person name="Malacarne G."/>
            <person name="Iliev D."/>
            <person name="Coppola G."/>
            <person name="Wardell B."/>
            <person name="Micheletti D."/>
            <person name="Macalma T."/>
            <person name="Facci M."/>
            <person name="Mitchell J.T."/>
            <person name="Perazzolli M."/>
            <person name="Eldredge G."/>
            <person name="Gatto P."/>
            <person name="Oyzerski R."/>
            <person name="Moretto M."/>
            <person name="Gutin N."/>
            <person name="Stefanini M."/>
            <person name="Chen Y."/>
            <person name="Segala C."/>
            <person name="Davenport C."/>
            <person name="Dematte L."/>
            <person name="Mraz A."/>
            <person name="Battilana J."/>
            <person name="Stormo K."/>
            <person name="Costa F."/>
            <person name="Tao Q."/>
            <person name="Si-Ammour A."/>
            <person name="Harkins T."/>
            <person name="Lackey A."/>
            <person name="Perbost C."/>
            <person name="Taillon B."/>
            <person name="Stella A."/>
            <person name="Solovyev V."/>
            <person name="Fawcett J.A."/>
            <person name="Sterck L."/>
            <person name="Vandepoele K."/>
            <person name="Grando S.M."/>
            <person name="Toppo S."/>
            <person name="Moser C."/>
            <person name="Lanchbury J."/>
            <person name="Bogden R."/>
            <person name="Skolnick M."/>
            <person name="Sgaramella V."/>
            <person name="Bhatnagar S.K."/>
            <person name="Fontana P."/>
            <person name="Gutin A."/>
            <person name="Van de Peer Y."/>
            <person name="Salamini F."/>
            <person name="Viola R."/>
        </authorList>
    </citation>
    <scope>NUCLEOTIDE SEQUENCE</scope>
</reference>
<dbReference type="InterPro" id="IPR041588">
    <property type="entry name" value="Integrase_H2C2"/>
</dbReference>
<feature type="domain" description="RNase H type-1" evidence="4">
    <location>
        <begin position="441"/>
        <end position="517"/>
    </location>
</feature>
<dbReference type="InterPro" id="IPR036397">
    <property type="entry name" value="RNaseH_sf"/>
</dbReference>
<dbReference type="AlphaFoldDB" id="A5BVX0"/>
<dbReference type="InterPro" id="IPR050951">
    <property type="entry name" value="Retrovirus_Pol_polyprotein"/>
</dbReference>
<dbReference type="FunFam" id="3.10.10.10:FF:000003">
    <property type="entry name" value="Retrovirus-related Pol polyprotein from transposon 297-like Protein"/>
    <property type="match status" value="1"/>
</dbReference>
<dbReference type="Gene3D" id="3.30.70.270">
    <property type="match status" value="2"/>
</dbReference>
<proteinExistence type="predicted"/>
<organism evidence="7">
    <name type="scientific">Vitis vinifera</name>
    <name type="common">Grape</name>
    <dbReference type="NCBI Taxonomy" id="29760"/>
    <lineage>
        <taxon>Eukaryota</taxon>
        <taxon>Viridiplantae</taxon>
        <taxon>Streptophyta</taxon>
        <taxon>Embryophyta</taxon>
        <taxon>Tracheophyta</taxon>
        <taxon>Spermatophyta</taxon>
        <taxon>Magnoliopsida</taxon>
        <taxon>eudicotyledons</taxon>
        <taxon>Gunneridae</taxon>
        <taxon>Pentapetalae</taxon>
        <taxon>rosids</taxon>
        <taxon>Vitales</taxon>
        <taxon>Vitaceae</taxon>
        <taxon>Viteae</taxon>
        <taxon>Vitis</taxon>
    </lineage>
</organism>
<dbReference type="PANTHER" id="PTHR37984">
    <property type="entry name" value="PROTEIN CBG26694"/>
    <property type="match status" value="1"/>
</dbReference>
<dbReference type="InterPro" id="IPR001584">
    <property type="entry name" value="Integrase_cat-core"/>
</dbReference>